<dbReference type="AlphaFoldDB" id="A0A6C0CT32"/>
<evidence type="ECO:0000313" key="2">
    <source>
        <dbReference type="EMBL" id="QHT07413.1"/>
    </source>
</evidence>
<evidence type="ECO:0000256" key="1">
    <source>
        <dbReference type="SAM" id="MobiDB-lite"/>
    </source>
</evidence>
<feature type="region of interest" description="Disordered" evidence="1">
    <location>
        <begin position="103"/>
        <end position="157"/>
    </location>
</feature>
<organism evidence="2">
    <name type="scientific">viral metagenome</name>
    <dbReference type="NCBI Taxonomy" id="1070528"/>
    <lineage>
        <taxon>unclassified sequences</taxon>
        <taxon>metagenomes</taxon>
        <taxon>organismal metagenomes</taxon>
    </lineage>
</organism>
<reference evidence="2" key="1">
    <citation type="journal article" date="2020" name="Nature">
        <title>Giant virus diversity and host interactions through global metagenomics.</title>
        <authorList>
            <person name="Schulz F."/>
            <person name="Roux S."/>
            <person name="Paez-Espino D."/>
            <person name="Jungbluth S."/>
            <person name="Walsh D.A."/>
            <person name="Denef V.J."/>
            <person name="McMahon K.D."/>
            <person name="Konstantinidis K.T."/>
            <person name="Eloe-Fadrosh E.A."/>
            <person name="Kyrpides N.C."/>
            <person name="Woyke T."/>
        </authorList>
    </citation>
    <scope>NUCLEOTIDE SEQUENCE</scope>
    <source>
        <strain evidence="2">GVMAG-M-3300021963-12</strain>
    </source>
</reference>
<accession>A0A6C0CT32</accession>
<name>A0A6C0CT32_9ZZZZ</name>
<sequence>MGTRKRNRKRGGDPLAPQGTRSQVLKALRMASQTSKDQFRGPPSEEEGIKVREQEDAPFTQAQVQRSEEIAELQKKVGKRVASATGKLGMPFIPKPFRAAFDGEDKEKYSSLKEQHEKKEEARYDSWMKAKMSRAQKGLPTSIAGRRKTRKHTRRRR</sequence>
<dbReference type="EMBL" id="MN739481">
    <property type="protein sequence ID" value="QHT07413.1"/>
    <property type="molecule type" value="Genomic_DNA"/>
</dbReference>
<protein>
    <submittedName>
        <fullName evidence="2">Uncharacterized protein</fullName>
    </submittedName>
</protein>
<feature type="region of interest" description="Disordered" evidence="1">
    <location>
        <begin position="1"/>
        <end position="65"/>
    </location>
</feature>
<proteinExistence type="predicted"/>
<feature type="compositionally biased region" description="Basic residues" evidence="1">
    <location>
        <begin position="145"/>
        <end position="157"/>
    </location>
</feature>
<feature type="compositionally biased region" description="Basic and acidic residues" evidence="1">
    <location>
        <begin position="103"/>
        <end position="128"/>
    </location>
</feature>